<feature type="region of interest" description="Disordered" evidence="1">
    <location>
        <begin position="189"/>
        <end position="218"/>
    </location>
</feature>
<proteinExistence type="predicted"/>
<name>A0A1H3ZIJ2_9GAMM</name>
<organism evidence="2 3">
    <name type="scientific">Marinobacterium iners DSM 11526</name>
    <dbReference type="NCBI Taxonomy" id="1122198"/>
    <lineage>
        <taxon>Bacteria</taxon>
        <taxon>Pseudomonadati</taxon>
        <taxon>Pseudomonadota</taxon>
        <taxon>Gammaproteobacteria</taxon>
        <taxon>Oceanospirillales</taxon>
        <taxon>Oceanospirillaceae</taxon>
        <taxon>Marinobacterium</taxon>
    </lineage>
</organism>
<evidence type="ECO:0000256" key="1">
    <source>
        <dbReference type="SAM" id="MobiDB-lite"/>
    </source>
</evidence>
<dbReference type="STRING" id="1122198.SAMN02745729_10252"/>
<evidence type="ECO:0000313" key="2">
    <source>
        <dbReference type="EMBL" id="SEA23487.1"/>
    </source>
</evidence>
<dbReference type="RefSeq" id="WP_091823054.1">
    <property type="nucleotide sequence ID" value="NZ_FNRJ01000002.1"/>
</dbReference>
<sequence length="423" mass="46793">MPVSGKHSIGIIGFAANEAAMLEIFFNGNKAKGFHLVPAESAESLLIGISDASSRKQVEGWLRQNGNRPFIAVVDPGTAEKVNGKSIRLTRPLSMGTLQQALADLRLQLDAMSTSPAVQAASPEHPLESLRDQRTVAFAEWQARKERSSQALSAWKGGNSQRQTEALRSRFSLERNELNSLILDAQNQLRQQHSQANDSRSSALSMEAESQETESLLSDELQTPRISAEMIQQCCGNLPDVNLDSATERRRVYFSLDGLLLPWIMRCIEAGNASGKPQQVVGVPGALFYLPADKEFLVTLDADLLLQLTRTRFGFEEISLLEREPDAELPKGRRVASDELLWQLALFTARGRLPDTLSAEEPRLLNSIPDFERLLETPHARSIAELWQSQRLSAQNIASMLGVPQRFVFSFLVAADAIGLYCQ</sequence>
<evidence type="ECO:0000313" key="3">
    <source>
        <dbReference type="Proteomes" id="UP000242469"/>
    </source>
</evidence>
<gene>
    <name evidence="2" type="ORF">SAMN02745729_10252</name>
</gene>
<dbReference type="AlphaFoldDB" id="A0A1H3ZIJ2"/>
<protein>
    <submittedName>
        <fullName evidence="2">Uncharacterized protein</fullName>
    </submittedName>
</protein>
<dbReference type="Proteomes" id="UP000242469">
    <property type="component" value="Unassembled WGS sequence"/>
</dbReference>
<dbReference type="EMBL" id="FNRJ01000002">
    <property type="protein sequence ID" value="SEA23487.1"/>
    <property type="molecule type" value="Genomic_DNA"/>
</dbReference>
<reference evidence="3" key="1">
    <citation type="submission" date="2016-10" db="EMBL/GenBank/DDBJ databases">
        <authorList>
            <person name="Varghese N."/>
            <person name="Submissions S."/>
        </authorList>
    </citation>
    <scope>NUCLEOTIDE SEQUENCE [LARGE SCALE GENOMIC DNA]</scope>
    <source>
        <strain evidence="3">DSM 11526</strain>
    </source>
</reference>
<keyword evidence="3" id="KW-1185">Reference proteome</keyword>
<accession>A0A1H3ZIJ2</accession>
<feature type="compositionally biased region" description="Polar residues" evidence="1">
    <location>
        <begin position="189"/>
        <end position="204"/>
    </location>
</feature>
<dbReference type="OrthoDB" id="3212305at2"/>